<dbReference type="InterPro" id="IPR047640">
    <property type="entry name" value="RpiR-like"/>
</dbReference>
<feature type="domain" description="HTH rpiR-type" evidence="1">
    <location>
        <begin position="24"/>
        <end position="76"/>
    </location>
</feature>
<dbReference type="InterPro" id="IPR036388">
    <property type="entry name" value="WH-like_DNA-bd_sf"/>
</dbReference>
<protein>
    <recommendedName>
        <fullName evidence="1">HTH rpiR-type domain-containing protein</fullName>
    </recommendedName>
</protein>
<dbReference type="KEGG" id="ajg:KKR91_08130"/>
<dbReference type="RefSeq" id="WP_210228521.1">
    <property type="nucleotide sequence ID" value="NZ_CP076022.1"/>
</dbReference>
<dbReference type="InterPro" id="IPR009057">
    <property type="entry name" value="Homeodomain-like_sf"/>
</dbReference>
<keyword evidence="3" id="KW-1185">Reference proteome</keyword>
<sequence length="282" mass="29756">MLQIADWLDGLALGRKASPGIEAVLHVLHSDTGPASFMSTQDVATRANVNVATVVRAAQFLGFSGWSALKSELRHRYLASLTAEKLLNERPFPASGLAGTSLALDAQNMARLAAGASAEQIARAAAILASASRTIVLATGSYAAAGFQLAHMGQWMGRDIELHTASGTSLVNRLRMMAPGDVLVSCNLWRASKFVAEVVRVAEQRGVRILAIADRQTGITDVAEEALIVPSEGVTFMPSTVGAVAIVQALLAELASIDPARTMAALRDTEELWSELDLVDPA</sequence>
<dbReference type="EMBL" id="CP076022">
    <property type="protein sequence ID" value="QWC11497.1"/>
    <property type="molecule type" value="Genomic_DNA"/>
</dbReference>
<dbReference type="PANTHER" id="PTHR30514">
    <property type="entry name" value="GLUCOKINASE"/>
    <property type="match status" value="1"/>
</dbReference>
<evidence type="ECO:0000313" key="3">
    <source>
        <dbReference type="Proteomes" id="UP000676885"/>
    </source>
</evidence>
<evidence type="ECO:0000313" key="2">
    <source>
        <dbReference type="EMBL" id="QWC11497.1"/>
    </source>
</evidence>
<dbReference type="GO" id="GO:0003700">
    <property type="term" value="F:DNA-binding transcription factor activity"/>
    <property type="evidence" value="ECO:0007669"/>
    <property type="project" value="InterPro"/>
</dbReference>
<dbReference type="Gene3D" id="3.40.50.10490">
    <property type="entry name" value="Glucose-6-phosphate isomerase like protein, domain 1"/>
    <property type="match status" value="1"/>
</dbReference>
<proteinExistence type="predicted"/>
<name>A0A975M7T5_9MICC</name>
<dbReference type="SUPFAM" id="SSF53697">
    <property type="entry name" value="SIS domain"/>
    <property type="match status" value="1"/>
</dbReference>
<organism evidence="2 3">
    <name type="scientific">Arthrobacter jiangjiafuii</name>
    <dbReference type="NCBI Taxonomy" id="2817475"/>
    <lineage>
        <taxon>Bacteria</taxon>
        <taxon>Bacillati</taxon>
        <taxon>Actinomycetota</taxon>
        <taxon>Actinomycetes</taxon>
        <taxon>Micrococcales</taxon>
        <taxon>Micrococcaceae</taxon>
        <taxon>Arthrobacter</taxon>
    </lineage>
</organism>
<evidence type="ECO:0000259" key="1">
    <source>
        <dbReference type="Pfam" id="PF01418"/>
    </source>
</evidence>
<dbReference type="InterPro" id="IPR000281">
    <property type="entry name" value="HTH_RpiR"/>
</dbReference>
<dbReference type="Proteomes" id="UP000676885">
    <property type="component" value="Chromosome"/>
</dbReference>
<dbReference type="Pfam" id="PF01418">
    <property type="entry name" value="HTH_6"/>
    <property type="match status" value="1"/>
</dbReference>
<dbReference type="SUPFAM" id="SSF46689">
    <property type="entry name" value="Homeodomain-like"/>
    <property type="match status" value="1"/>
</dbReference>
<dbReference type="Gene3D" id="1.10.10.10">
    <property type="entry name" value="Winged helix-like DNA-binding domain superfamily/Winged helix DNA-binding domain"/>
    <property type="match status" value="1"/>
</dbReference>
<dbReference type="InterPro" id="IPR046348">
    <property type="entry name" value="SIS_dom_sf"/>
</dbReference>
<accession>A0A975M7T5</accession>
<dbReference type="GO" id="GO:0003677">
    <property type="term" value="F:DNA binding"/>
    <property type="evidence" value="ECO:0007669"/>
    <property type="project" value="InterPro"/>
</dbReference>
<reference evidence="2 3" key="1">
    <citation type="submission" date="2021-05" db="EMBL/GenBank/DDBJ databases">
        <title>Novel species in genus Arthrobacter.</title>
        <authorList>
            <person name="Zhang G."/>
        </authorList>
    </citation>
    <scope>NUCLEOTIDE SEQUENCE [LARGE SCALE GENOMIC DNA]</scope>
    <source>
        <strain evidence="3">zg-ZUI227</strain>
    </source>
</reference>
<dbReference type="GO" id="GO:1901135">
    <property type="term" value="P:carbohydrate derivative metabolic process"/>
    <property type="evidence" value="ECO:0007669"/>
    <property type="project" value="InterPro"/>
</dbReference>
<dbReference type="PANTHER" id="PTHR30514:SF18">
    <property type="entry name" value="RPIR-FAMILY TRANSCRIPTIONAL REGULATOR"/>
    <property type="match status" value="1"/>
</dbReference>
<dbReference type="AlphaFoldDB" id="A0A975M7T5"/>
<dbReference type="GO" id="GO:0097367">
    <property type="term" value="F:carbohydrate derivative binding"/>
    <property type="evidence" value="ECO:0007669"/>
    <property type="project" value="InterPro"/>
</dbReference>
<gene>
    <name evidence="2" type="ORF">KKR91_08130</name>
</gene>